<keyword evidence="1" id="KW-0812">Transmembrane</keyword>
<sequence length="29" mass="3233">MQRRSASTVYTTLYWLIITPLGGPVVPLV</sequence>
<accession>A0A6J6GAJ8</accession>
<dbReference type="EMBL" id="CAEZSR010000293">
    <property type="protein sequence ID" value="CAB4598332.1"/>
    <property type="molecule type" value="Genomic_DNA"/>
</dbReference>
<organism evidence="2">
    <name type="scientific">freshwater metagenome</name>
    <dbReference type="NCBI Taxonomy" id="449393"/>
    <lineage>
        <taxon>unclassified sequences</taxon>
        <taxon>metagenomes</taxon>
        <taxon>ecological metagenomes</taxon>
    </lineage>
</organism>
<name>A0A6J6GAJ8_9ZZZZ</name>
<gene>
    <name evidence="2" type="ORF">UFOPK1493_04148</name>
</gene>
<keyword evidence="1" id="KW-1133">Transmembrane helix</keyword>
<feature type="transmembrane region" description="Helical" evidence="1">
    <location>
        <begin position="7"/>
        <end position="26"/>
    </location>
</feature>
<proteinExistence type="predicted"/>
<protein>
    <submittedName>
        <fullName evidence="2">Unannotated protein</fullName>
    </submittedName>
</protein>
<evidence type="ECO:0000256" key="1">
    <source>
        <dbReference type="SAM" id="Phobius"/>
    </source>
</evidence>
<keyword evidence="1" id="KW-0472">Membrane</keyword>
<evidence type="ECO:0000313" key="2">
    <source>
        <dbReference type="EMBL" id="CAB4598332.1"/>
    </source>
</evidence>
<reference evidence="2" key="1">
    <citation type="submission" date="2020-05" db="EMBL/GenBank/DDBJ databases">
        <authorList>
            <person name="Chiriac C."/>
            <person name="Salcher M."/>
            <person name="Ghai R."/>
            <person name="Kavagutti S V."/>
        </authorList>
    </citation>
    <scope>NUCLEOTIDE SEQUENCE</scope>
</reference>
<dbReference type="AlphaFoldDB" id="A0A6J6GAJ8"/>